<dbReference type="KEGG" id="fpq:IB65_04615"/>
<accession>A0A075RL67</accession>
<organism evidence="2 3">
    <name type="scientific">Flavobacterium psychrophilum</name>
    <dbReference type="NCBI Taxonomy" id="96345"/>
    <lineage>
        <taxon>Bacteria</taxon>
        <taxon>Pseudomonadati</taxon>
        <taxon>Bacteroidota</taxon>
        <taxon>Flavobacteriia</taxon>
        <taxon>Flavobacteriales</taxon>
        <taxon>Flavobacteriaceae</taxon>
        <taxon>Flavobacterium</taxon>
    </lineage>
</organism>
<proteinExistence type="inferred from homology"/>
<evidence type="ECO:0000313" key="2">
    <source>
        <dbReference type="EMBL" id="QRE02954.1"/>
    </source>
</evidence>
<dbReference type="PANTHER" id="PTHR37298:SF1">
    <property type="entry name" value="UPF0111 PROTEIN YKAA"/>
    <property type="match status" value="1"/>
</dbReference>
<dbReference type="InterPro" id="IPR038078">
    <property type="entry name" value="PhoU-like_sf"/>
</dbReference>
<dbReference type="Gene3D" id="1.20.58.220">
    <property type="entry name" value="Phosphate transport system protein phou homolog 2, domain 2"/>
    <property type="match status" value="1"/>
</dbReference>
<dbReference type="KEGG" id="fpw:IA04_04620"/>
<dbReference type="InterPro" id="IPR052912">
    <property type="entry name" value="UPF0111_domain"/>
</dbReference>
<dbReference type="PANTHER" id="PTHR37298">
    <property type="entry name" value="UPF0111 PROTEIN YKAA"/>
    <property type="match status" value="1"/>
</dbReference>
<name>A0A075RL67_FLAPS</name>
<dbReference type="RefSeq" id="WP_011963146.1">
    <property type="nucleotide sequence ID" value="NZ_BCNG01000018.1"/>
</dbReference>
<protein>
    <submittedName>
        <fullName evidence="2">DUF47 family protein</fullName>
    </submittedName>
</protein>
<sequence length="217" mass="24853">MALKDIFQFFVPKDKTFFPLFIKASNDLYALSENLHEAVNISKDEKENRIDYYKQVEILVVSIEETTHKMNLELSKNFITPFDREDIHSLITSINEVANNIYSASNRMRLYNVGKINKSIRKLTEINVESCNHINNAVAQLKDLKNLDKINNAVKNIYKLESKADVVFDKAVADLFENESDAINIIKYKEVLSALHNATDKCRSVARTLEAISVKHA</sequence>
<dbReference type="KEGG" id="fpv:IA03_04705"/>
<dbReference type="OMA" id="THAIFHQ"/>
<dbReference type="KEGG" id="fpk:IA06_04655"/>
<dbReference type="AlphaFoldDB" id="A0A075RL67"/>
<dbReference type="Pfam" id="PF01865">
    <property type="entry name" value="PhoU_div"/>
    <property type="match status" value="1"/>
</dbReference>
<reference evidence="2 3" key="1">
    <citation type="submission" date="2020-07" db="EMBL/GenBank/DDBJ databases">
        <title>Genomic characterization of Flavobacterium psychrophilum strains.</title>
        <authorList>
            <person name="Castillo D."/>
            <person name="Jorgensen J."/>
            <person name="Middelboe M."/>
        </authorList>
    </citation>
    <scope>NUCLEOTIDE SEQUENCE [LARGE SCALE GENOMIC DNA]</scope>
    <source>
        <strain evidence="2 3">FPS-R7</strain>
    </source>
</reference>
<gene>
    <name evidence="2" type="ORF">H0H26_08525</name>
</gene>
<dbReference type="KEGG" id="fpc:FPSM_01400"/>
<evidence type="ECO:0000313" key="3">
    <source>
        <dbReference type="Proteomes" id="UP000596329"/>
    </source>
</evidence>
<dbReference type="Proteomes" id="UP000596329">
    <property type="component" value="Chromosome"/>
</dbReference>
<comment type="similarity">
    <text evidence="1">Belongs to the UPF0111 family.</text>
</comment>
<evidence type="ECO:0000256" key="1">
    <source>
        <dbReference type="ARBA" id="ARBA00008591"/>
    </source>
</evidence>
<dbReference type="EMBL" id="CP059075">
    <property type="protein sequence ID" value="QRE02954.1"/>
    <property type="molecule type" value="Genomic_DNA"/>
</dbReference>
<dbReference type="GeneID" id="66552398"/>
<dbReference type="InterPro" id="IPR018445">
    <property type="entry name" value="Put_Phosphate_transp_reg"/>
</dbReference>